<dbReference type="InterPro" id="IPR036770">
    <property type="entry name" value="Ankyrin_rpt-contain_sf"/>
</dbReference>
<feature type="domain" description="GPI inositol-deacylase winged helix" evidence="3">
    <location>
        <begin position="554"/>
        <end position="634"/>
    </location>
</feature>
<feature type="repeat" description="ANK" evidence="2">
    <location>
        <begin position="836"/>
        <end position="868"/>
    </location>
</feature>
<protein>
    <recommendedName>
        <fullName evidence="7">NACHT domain-containing protein</fullName>
    </recommendedName>
</protein>
<feature type="repeat" description="ANK" evidence="2">
    <location>
        <begin position="968"/>
        <end position="1000"/>
    </location>
</feature>
<feature type="repeat" description="ANK" evidence="2">
    <location>
        <begin position="770"/>
        <end position="802"/>
    </location>
</feature>
<dbReference type="EMBL" id="VCAU01000033">
    <property type="protein sequence ID" value="KAF9889739.1"/>
    <property type="molecule type" value="Genomic_DNA"/>
</dbReference>
<proteinExistence type="predicted"/>
<evidence type="ECO:0000313" key="5">
    <source>
        <dbReference type="EMBL" id="KAF9889739.1"/>
    </source>
</evidence>
<dbReference type="Gene3D" id="1.25.40.20">
    <property type="entry name" value="Ankyrin repeat-containing domain"/>
    <property type="match status" value="1"/>
</dbReference>
<dbReference type="Proteomes" id="UP001194746">
    <property type="component" value="Unassembled WGS sequence"/>
</dbReference>
<evidence type="ECO:0008006" key="7">
    <source>
        <dbReference type="Google" id="ProtNLM"/>
    </source>
</evidence>
<dbReference type="InterPro" id="IPR002110">
    <property type="entry name" value="Ankyrin_rpt"/>
</dbReference>
<evidence type="ECO:0000259" key="4">
    <source>
        <dbReference type="Pfam" id="PF24883"/>
    </source>
</evidence>
<dbReference type="Pfam" id="PF24883">
    <property type="entry name" value="NPHP3_N"/>
    <property type="match status" value="1"/>
</dbReference>
<dbReference type="PANTHER" id="PTHR10039">
    <property type="entry name" value="AMELOGENIN"/>
    <property type="match status" value="1"/>
</dbReference>
<keyword evidence="1" id="KW-0677">Repeat</keyword>
<dbReference type="InterPro" id="IPR035994">
    <property type="entry name" value="Nucleoside_phosphorylase_sf"/>
</dbReference>
<reference evidence="5" key="2">
    <citation type="submission" date="2020-02" db="EMBL/GenBank/DDBJ databases">
        <authorList>
            <person name="Gilchrist C.L.M."/>
            <person name="Chooi Y.-H."/>
        </authorList>
    </citation>
    <scope>NUCLEOTIDE SEQUENCE</scope>
    <source>
        <strain evidence="5">MST-FP2251</strain>
    </source>
</reference>
<dbReference type="InterPro" id="IPR054471">
    <property type="entry name" value="GPIID_WHD"/>
</dbReference>
<gene>
    <name evidence="5" type="ORF">FE257_007045</name>
</gene>
<dbReference type="InterPro" id="IPR027417">
    <property type="entry name" value="P-loop_NTPase"/>
</dbReference>
<evidence type="ECO:0000256" key="1">
    <source>
        <dbReference type="ARBA" id="ARBA00022737"/>
    </source>
</evidence>
<evidence type="ECO:0000313" key="6">
    <source>
        <dbReference type="Proteomes" id="UP001194746"/>
    </source>
</evidence>
<dbReference type="PROSITE" id="PS50297">
    <property type="entry name" value="ANK_REP_REGION"/>
    <property type="match status" value="7"/>
</dbReference>
<feature type="repeat" description="ANK" evidence="2">
    <location>
        <begin position="935"/>
        <end position="967"/>
    </location>
</feature>
<dbReference type="SUPFAM" id="SSF48403">
    <property type="entry name" value="Ankyrin repeat"/>
    <property type="match status" value="1"/>
</dbReference>
<dbReference type="AlphaFoldDB" id="A0AAD4GTN2"/>
<dbReference type="Pfam" id="PF12796">
    <property type="entry name" value="Ank_2"/>
    <property type="match status" value="2"/>
</dbReference>
<dbReference type="SUPFAM" id="SSF52540">
    <property type="entry name" value="P-loop containing nucleoside triphosphate hydrolases"/>
    <property type="match status" value="1"/>
</dbReference>
<dbReference type="GO" id="GO:0009116">
    <property type="term" value="P:nucleoside metabolic process"/>
    <property type="evidence" value="ECO:0007669"/>
    <property type="project" value="InterPro"/>
</dbReference>
<dbReference type="PROSITE" id="PS50088">
    <property type="entry name" value="ANK_REPEAT"/>
    <property type="match status" value="7"/>
</dbReference>
<dbReference type="Gene3D" id="3.40.50.1580">
    <property type="entry name" value="Nucleoside phosphorylase domain"/>
    <property type="match status" value="1"/>
</dbReference>
<name>A0AAD4GTN2_ASPNN</name>
<feature type="domain" description="Nephrocystin 3-like N-terminal" evidence="4">
    <location>
        <begin position="273"/>
        <end position="438"/>
    </location>
</feature>
<keyword evidence="6" id="KW-1185">Reference proteome</keyword>
<evidence type="ECO:0000259" key="3">
    <source>
        <dbReference type="Pfam" id="PF22939"/>
    </source>
</evidence>
<sequence length="1008" mass="113419">MPNPVYTVGWICAIIPEYVAAQAFLDEKHAGPESFPAHDNNDYTLGRIGQHNVVIAVLPNGEYGISTAANVARDMLRSFPHIRIGLMVGVGGGVPSPKHDIRLGDVVVSAPRDGHGGPPSVLRGAMSGLEAQYESEGHQLAVAIDKVLEKKTRLRRKYGRPDRTSDRLYRSGVVHLNDETSCALFCGDDSSTLISRPERTENEDDPAIHYGLIASANRLMKDALVRDRLAAEKDVMFLTKRGHDKDHQLIADWLTSIDYALQQSDFFIRRQEGTGEWFLQSSEFQQWLKEKNQTLFCRGMPGAGKTILTSIVIQHLHNTFRHDPTCGIAYLFCNFRQQYEQKSTDLVLSLLKQLVQEQPSMPEIVKDLYNNYKLKRTRPPSDEVFEALRSVIKSYSRVFIIVDALDECQNSSEGRKMFLSNVSKLQAKTGLNFFATSRFMQEIEKEFKGNIMIEIRARDTDVQNFLEGKMQAFRSLVTKDRPLQEEIKKRIAKAVDGMFLLAQLYVDSLAHKTTPKAIRNALNELEIESEAPNSDTKVKVLDCAYTHAMERINVQATELQELAKHVLSWITCARRPLTSLELQHALAVELDEPELDTENIPDIDDMVSVRAGLVVIDEKSDVIRLVHYTMQEYFERTRCSWFPSAHTDITKTCIAYLSIDAFKTGSCLTMQELKARWKAHVLYDYAARNWGHHARESSMHDVNRLILEFLETETRVSARVQALLTSKLRLRLQRVPKPIRALHLAAYFGLEKTVAALLTAQNDPDTKDGGRMTPLYWAARMGHEAIARLLLDSGADPGPIDENDDTPLHCAARMGHEATAKLLLERGADPNIELRVGKTLLHWAAKHGKWEVVKLLLEKGAYPDVQAWNGRAPLHEATRKGDIVVVNLLIQQGANPGPQDECGEAPLHLAARENHHAIIRLLLEKGVHPGPQYINGQTPLHWAAYNGHETAVQLLLESGADLSPRDVFRRTPVYYAADRGHKAVVKPLLEKGAIFDFKDIKKISDSEE</sequence>
<comment type="caution">
    <text evidence="5">The sequence shown here is derived from an EMBL/GenBank/DDBJ whole genome shotgun (WGS) entry which is preliminary data.</text>
</comment>
<dbReference type="PRINTS" id="PR01415">
    <property type="entry name" value="ANKYRIN"/>
</dbReference>
<dbReference type="Pfam" id="PF22939">
    <property type="entry name" value="WHD_GPIID"/>
    <property type="match status" value="1"/>
</dbReference>
<evidence type="ECO:0000256" key="2">
    <source>
        <dbReference type="PROSITE-ProRule" id="PRU00023"/>
    </source>
</evidence>
<dbReference type="InterPro" id="IPR056884">
    <property type="entry name" value="NPHP3-like_N"/>
</dbReference>
<feature type="repeat" description="ANK" evidence="2">
    <location>
        <begin position="869"/>
        <end position="901"/>
    </location>
</feature>
<dbReference type="Gene3D" id="3.40.50.300">
    <property type="entry name" value="P-loop containing nucleotide triphosphate hydrolases"/>
    <property type="match status" value="1"/>
</dbReference>
<organism evidence="5 6">
    <name type="scientific">Aspergillus nanangensis</name>
    <dbReference type="NCBI Taxonomy" id="2582783"/>
    <lineage>
        <taxon>Eukaryota</taxon>
        <taxon>Fungi</taxon>
        <taxon>Dikarya</taxon>
        <taxon>Ascomycota</taxon>
        <taxon>Pezizomycotina</taxon>
        <taxon>Eurotiomycetes</taxon>
        <taxon>Eurotiomycetidae</taxon>
        <taxon>Eurotiales</taxon>
        <taxon>Aspergillaceae</taxon>
        <taxon>Aspergillus</taxon>
        <taxon>Aspergillus subgen. Circumdati</taxon>
    </lineage>
</organism>
<dbReference type="SMART" id="SM00248">
    <property type="entry name" value="ANK"/>
    <property type="match status" value="8"/>
</dbReference>
<accession>A0AAD4GTN2</accession>
<dbReference type="Pfam" id="PF00023">
    <property type="entry name" value="Ank"/>
    <property type="match status" value="1"/>
</dbReference>
<dbReference type="PANTHER" id="PTHR10039:SF15">
    <property type="entry name" value="NACHT DOMAIN-CONTAINING PROTEIN"/>
    <property type="match status" value="1"/>
</dbReference>
<keyword evidence="2" id="KW-0040">ANK repeat</keyword>
<dbReference type="GO" id="GO:0003824">
    <property type="term" value="F:catalytic activity"/>
    <property type="evidence" value="ECO:0007669"/>
    <property type="project" value="InterPro"/>
</dbReference>
<dbReference type="SUPFAM" id="SSF53167">
    <property type="entry name" value="Purine and uridine phosphorylases"/>
    <property type="match status" value="1"/>
</dbReference>
<reference evidence="5" key="1">
    <citation type="journal article" date="2019" name="Beilstein J. Org. Chem.">
        <title>Nanangenines: drimane sesquiterpenoids as the dominant metabolite cohort of a novel Australian fungus, Aspergillus nanangensis.</title>
        <authorList>
            <person name="Lacey H.J."/>
            <person name="Gilchrist C.L.M."/>
            <person name="Crombie A."/>
            <person name="Kalaitzis J.A."/>
            <person name="Vuong D."/>
            <person name="Rutledge P.J."/>
            <person name="Turner P."/>
            <person name="Pitt J.I."/>
            <person name="Lacey E."/>
            <person name="Chooi Y.H."/>
            <person name="Piggott A.M."/>
        </authorList>
    </citation>
    <scope>NUCLEOTIDE SEQUENCE</scope>
    <source>
        <strain evidence="5">MST-FP2251</strain>
    </source>
</reference>
<feature type="repeat" description="ANK" evidence="2">
    <location>
        <begin position="803"/>
        <end position="835"/>
    </location>
</feature>
<feature type="repeat" description="ANK" evidence="2">
    <location>
        <begin position="902"/>
        <end position="927"/>
    </location>
</feature>